<organism evidence="5 6">
    <name type="scientific">Plasmodium yoelii yoelii</name>
    <dbReference type="NCBI Taxonomy" id="73239"/>
    <lineage>
        <taxon>Eukaryota</taxon>
        <taxon>Sar</taxon>
        <taxon>Alveolata</taxon>
        <taxon>Apicomplexa</taxon>
        <taxon>Aconoidasida</taxon>
        <taxon>Haemosporida</taxon>
        <taxon>Plasmodiidae</taxon>
        <taxon>Plasmodium</taxon>
        <taxon>Plasmodium (Vinckeia)</taxon>
    </lineage>
</organism>
<dbReference type="InterPro" id="IPR001063">
    <property type="entry name" value="Ribosomal_uL22"/>
</dbReference>
<dbReference type="GO" id="GO:0003735">
    <property type="term" value="F:structural constituent of ribosome"/>
    <property type="evidence" value="ECO:0007669"/>
    <property type="project" value="InterPro"/>
</dbReference>
<sequence length="249" mass="29040">MVKYAKEIRNPGKCAKAAAVDLRVHFKNTYETARAIRRMNLLEAKKYLNAVIEKKRCVPFRRYNGGVGRTNQAKEFNHTQGRWPVKSCKFLLNVLDNVQANAECLLFIAVHVNIHSISSYYYYYYFFFNDETMTSMKKHLAEKKNNNNNNSNNKSKNLDVGKLKIIHIMVNRARPGRRRTFKAHGRINPFMSSPCHIQVIAREITKPAKKSLLTNKEKEKQLPFRITLKKLVKLNISQQRINKSKKLVK</sequence>
<keyword evidence="3 4" id="KW-0687">Ribonucleoprotein</keyword>
<dbReference type="AlphaFoldDB" id="Q7RR03"/>
<protein>
    <submittedName>
        <fullName evidence="5">Ribosomal protein L22</fullName>
    </submittedName>
</protein>
<dbReference type="FunCoup" id="Q7RR03">
    <property type="interactions" value="395"/>
</dbReference>
<evidence type="ECO:0000256" key="4">
    <source>
        <dbReference type="RuleBase" id="RU004005"/>
    </source>
</evidence>
<gene>
    <name evidence="5" type="ORF">PY00934</name>
</gene>
<dbReference type="InterPro" id="IPR036394">
    <property type="entry name" value="Ribosomal_uL22_sf"/>
</dbReference>
<evidence type="ECO:0000256" key="2">
    <source>
        <dbReference type="ARBA" id="ARBA00022980"/>
    </source>
</evidence>
<accession>Q7RR03</accession>
<dbReference type="PANTHER" id="PTHR11593:SF10">
    <property type="entry name" value="60S RIBOSOMAL PROTEIN L17"/>
    <property type="match status" value="1"/>
</dbReference>
<dbReference type="InterPro" id="IPR005721">
    <property type="entry name" value="Ribosomal_uL22_euk/arc"/>
</dbReference>
<dbReference type="STRING" id="73239.Q7RR03"/>
<dbReference type="Pfam" id="PF00237">
    <property type="entry name" value="Ribosomal_L22"/>
    <property type="match status" value="2"/>
</dbReference>
<comment type="similarity">
    <text evidence="1 4">Belongs to the universal ribosomal protein uL22 family.</text>
</comment>
<dbReference type="Proteomes" id="UP000008553">
    <property type="component" value="Unassembled WGS sequence"/>
</dbReference>
<keyword evidence="2 4" id="KW-0689">Ribosomal protein</keyword>
<dbReference type="CDD" id="cd00336">
    <property type="entry name" value="Ribosomal_L22"/>
    <property type="match status" value="1"/>
</dbReference>
<keyword evidence="6" id="KW-1185">Reference proteome</keyword>
<evidence type="ECO:0000256" key="3">
    <source>
        <dbReference type="ARBA" id="ARBA00023274"/>
    </source>
</evidence>
<comment type="caution">
    <text evidence="5">The sequence shown here is derived from an EMBL/GenBank/DDBJ whole genome shotgun (WGS) entry which is preliminary data.</text>
</comment>
<dbReference type="PaxDb" id="73239-Q7RR03"/>
<dbReference type="Gene3D" id="3.90.470.10">
    <property type="entry name" value="Ribosomal protein L22/L17"/>
    <property type="match status" value="1"/>
</dbReference>
<dbReference type="SUPFAM" id="SSF54843">
    <property type="entry name" value="Ribosomal protein L22"/>
    <property type="match status" value="2"/>
</dbReference>
<dbReference type="PANTHER" id="PTHR11593">
    <property type="entry name" value="60S RIBOSOMAL PROTEIN L17"/>
    <property type="match status" value="1"/>
</dbReference>
<evidence type="ECO:0000313" key="5">
    <source>
        <dbReference type="EMBL" id="EAA19392.1"/>
    </source>
</evidence>
<dbReference type="InParanoid" id="Q7RR03"/>
<dbReference type="EMBL" id="AABL01000250">
    <property type="protein sequence ID" value="EAA19392.1"/>
    <property type="molecule type" value="Genomic_DNA"/>
</dbReference>
<reference evidence="5 6" key="1">
    <citation type="journal article" date="2002" name="Nature">
        <title>Genome sequence and comparative analysis of the model rodent malaria parasite Plasmodium yoelii yoelii.</title>
        <authorList>
            <person name="Carlton J.M."/>
            <person name="Angiuoli S.V."/>
            <person name="Suh B.B."/>
            <person name="Kooij T.W."/>
            <person name="Pertea M."/>
            <person name="Silva J.C."/>
            <person name="Ermolaeva M.D."/>
            <person name="Allen J.E."/>
            <person name="Selengut J.D."/>
            <person name="Koo H.L."/>
            <person name="Peterson J.D."/>
            <person name="Pop M."/>
            <person name="Kosack D.S."/>
            <person name="Shumway M.F."/>
            <person name="Bidwell S.L."/>
            <person name="Shallom S.J."/>
            <person name="van Aken S.E."/>
            <person name="Riedmuller S.B."/>
            <person name="Feldblyum T.V."/>
            <person name="Cho J.K."/>
            <person name="Quackenbush J."/>
            <person name="Sedegah M."/>
            <person name="Shoaibi A."/>
            <person name="Cummings L.M."/>
            <person name="Florens L."/>
            <person name="Yates J.R."/>
            <person name="Raine J.D."/>
            <person name="Sinden R.E."/>
            <person name="Harris M.A."/>
            <person name="Cunningham D.A."/>
            <person name="Preiser P.R."/>
            <person name="Bergman L.W."/>
            <person name="Vaidya A.B."/>
            <person name="van Lin L.H."/>
            <person name="Janse C.J."/>
            <person name="Waters A.P."/>
            <person name="Smith H.O."/>
            <person name="White O.R."/>
            <person name="Salzberg S.L."/>
            <person name="Venter J.C."/>
            <person name="Fraser C.M."/>
            <person name="Hoffman S.L."/>
            <person name="Gardner M.J."/>
            <person name="Carucci D.J."/>
        </authorList>
    </citation>
    <scope>NUCLEOTIDE SEQUENCE [LARGE SCALE GENOMIC DNA]</scope>
    <source>
        <strain evidence="5 6">17XNL</strain>
    </source>
</reference>
<name>Q7RR03_PLAYO</name>
<dbReference type="GO" id="GO:0002181">
    <property type="term" value="P:cytoplasmic translation"/>
    <property type="evidence" value="ECO:0007669"/>
    <property type="project" value="TreeGrafter"/>
</dbReference>
<evidence type="ECO:0000256" key="1">
    <source>
        <dbReference type="ARBA" id="ARBA00009451"/>
    </source>
</evidence>
<evidence type="ECO:0000313" key="6">
    <source>
        <dbReference type="Proteomes" id="UP000008553"/>
    </source>
</evidence>
<dbReference type="GO" id="GO:0022625">
    <property type="term" value="C:cytosolic large ribosomal subunit"/>
    <property type="evidence" value="ECO:0007669"/>
    <property type="project" value="TreeGrafter"/>
</dbReference>
<proteinExistence type="inferred from homology"/>
<dbReference type="NCBIfam" id="TIGR01038">
    <property type="entry name" value="uL22_arch_euk"/>
    <property type="match status" value="1"/>
</dbReference>